<evidence type="ECO:0000256" key="1">
    <source>
        <dbReference type="ARBA" id="ARBA00011541"/>
    </source>
</evidence>
<feature type="domain" description="DNA-directed DNA polymerase family A palm" evidence="2">
    <location>
        <begin position="303"/>
        <end position="496"/>
    </location>
</feature>
<dbReference type="EMBL" id="JABFCS010000001">
    <property type="protein sequence ID" value="NNU43367.1"/>
    <property type="molecule type" value="Genomic_DNA"/>
</dbReference>
<dbReference type="Pfam" id="PF00476">
    <property type="entry name" value="DNA_pol_A"/>
    <property type="match status" value="1"/>
</dbReference>
<organism evidence="3 4">
    <name type="scientific">Ramlibacter montanisoli</name>
    <dbReference type="NCBI Taxonomy" id="2732512"/>
    <lineage>
        <taxon>Bacteria</taxon>
        <taxon>Pseudomonadati</taxon>
        <taxon>Pseudomonadota</taxon>
        <taxon>Betaproteobacteria</taxon>
        <taxon>Burkholderiales</taxon>
        <taxon>Comamonadaceae</taxon>
        <taxon>Ramlibacter</taxon>
    </lineage>
</organism>
<dbReference type="GO" id="GO:0006302">
    <property type="term" value="P:double-strand break repair"/>
    <property type="evidence" value="ECO:0007669"/>
    <property type="project" value="TreeGrafter"/>
</dbReference>
<comment type="subunit">
    <text evidence="1">Single-chain monomer with multiple functions.</text>
</comment>
<dbReference type="PANTHER" id="PTHR10133">
    <property type="entry name" value="DNA POLYMERASE I"/>
    <property type="match status" value="1"/>
</dbReference>
<comment type="caution">
    <text evidence="3">The sequence shown here is derived from an EMBL/GenBank/DDBJ whole genome shotgun (WGS) entry which is preliminary data.</text>
</comment>
<evidence type="ECO:0000313" key="4">
    <source>
        <dbReference type="Proteomes" id="UP000552954"/>
    </source>
</evidence>
<dbReference type="RefSeq" id="WP_171558509.1">
    <property type="nucleotide sequence ID" value="NZ_JABFCS010000001.1"/>
</dbReference>
<dbReference type="InterPro" id="IPR001098">
    <property type="entry name" value="DNA-dir_DNA_pol_A_palm_dom"/>
</dbReference>
<dbReference type="AlphaFoldDB" id="A0A849KB48"/>
<dbReference type="Proteomes" id="UP000552954">
    <property type="component" value="Unassembled WGS sequence"/>
</dbReference>
<protein>
    <recommendedName>
        <fullName evidence="2">DNA-directed DNA polymerase family A palm domain-containing protein</fullName>
    </recommendedName>
</protein>
<evidence type="ECO:0000259" key="2">
    <source>
        <dbReference type="SMART" id="SM00482"/>
    </source>
</evidence>
<dbReference type="GO" id="GO:0003887">
    <property type="term" value="F:DNA-directed DNA polymerase activity"/>
    <property type="evidence" value="ECO:0007669"/>
    <property type="project" value="InterPro"/>
</dbReference>
<dbReference type="InterPro" id="IPR002298">
    <property type="entry name" value="DNA_polymerase_A"/>
</dbReference>
<reference evidence="3 4" key="1">
    <citation type="submission" date="2020-05" db="EMBL/GenBank/DDBJ databases">
        <authorList>
            <person name="Khan S.A."/>
            <person name="Jeon C.O."/>
            <person name="Chun B.H."/>
        </authorList>
    </citation>
    <scope>NUCLEOTIDE SEQUENCE [LARGE SCALE GENOMIC DNA]</scope>
    <source>
        <strain evidence="3 4">B156</strain>
    </source>
</reference>
<dbReference type="Gene3D" id="3.30.70.370">
    <property type="match status" value="1"/>
</dbReference>
<gene>
    <name evidence="3" type="ORF">HK415_09675</name>
</gene>
<proteinExistence type="predicted"/>
<name>A0A849KB48_9BURK</name>
<reference evidence="3 4" key="2">
    <citation type="submission" date="2020-06" db="EMBL/GenBank/DDBJ databases">
        <title>Ramlibacter rhizophilus sp. nov., isolated from rhizosphere soil of national flower Mugunghwa from South Korea.</title>
        <authorList>
            <person name="Zheng-Fei Y."/>
            <person name="Huan T."/>
        </authorList>
    </citation>
    <scope>NUCLEOTIDE SEQUENCE [LARGE SCALE GENOMIC DNA]</scope>
    <source>
        <strain evidence="3 4">B156</strain>
    </source>
</reference>
<dbReference type="PRINTS" id="PR00868">
    <property type="entry name" value="DNAPOLI"/>
</dbReference>
<dbReference type="SUPFAM" id="SSF56672">
    <property type="entry name" value="DNA/RNA polymerases"/>
    <property type="match status" value="1"/>
</dbReference>
<dbReference type="PANTHER" id="PTHR10133:SF62">
    <property type="entry name" value="DNA POLYMERASE THETA"/>
    <property type="match status" value="1"/>
</dbReference>
<sequence>MSDASFLAFAIDRFEQRALALSLVTTDGSVRRVQLHELSSLAELIITHDLPLLIRVMTKASAPIPRTIVDVREVLKLRSQQARDDGGEKQWAVWRTSRPYAESSTDLRQMESLLNAESEPPGEEELLRITASAATALRGLWKEMLADMEEREELQRWLEIEVPVQQIFNHRESSGIRVDRDAVQRFIRAAENEKFSLFRKIASILGYSPLGMTDKRLASQLVDTEEEEFHLGGDDRAIEDRLNILSFRSQSASIMLDYMKAKRDLAVLRDVAFANERVFPIFHVQGTVTSRVLASEPRIQQLRKRYRAVLLPDEGNELTYLDYAQFEPGVLSVLARDPGLQAAYEQSDMYVALARSVFEDEQGRDLAKRIFLAHLYGMSAVRIAALLNANEAESRSAERVRTFFSRFPEVERFREKAQEELRQHGKVASVFGNARRRRATGDLSAKEQRWAMNHKVQATASLIFKRALINIADRFGPAVILLPMHDAVLLQFSPAHISRAEFENSCIELMKSAFTKYCPGVSPKVVSANFAPVIPA</sequence>
<dbReference type="GO" id="GO:0006261">
    <property type="term" value="P:DNA-templated DNA replication"/>
    <property type="evidence" value="ECO:0007669"/>
    <property type="project" value="InterPro"/>
</dbReference>
<dbReference type="Gene3D" id="1.10.150.20">
    <property type="entry name" value="5' to 3' exonuclease, C-terminal subdomain"/>
    <property type="match status" value="1"/>
</dbReference>
<dbReference type="GO" id="GO:0003677">
    <property type="term" value="F:DNA binding"/>
    <property type="evidence" value="ECO:0007669"/>
    <property type="project" value="InterPro"/>
</dbReference>
<evidence type="ECO:0000313" key="3">
    <source>
        <dbReference type="EMBL" id="NNU43367.1"/>
    </source>
</evidence>
<keyword evidence="4" id="KW-1185">Reference proteome</keyword>
<dbReference type="SMART" id="SM00482">
    <property type="entry name" value="POLAc"/>
    <property type="match status" value="1"/>
</dbReference>
<dbReference type="InterPro" id="IPR043502">
    <property type="entry name" value="DNA/RNA_pol_sf"/>
</dbReference>
<accession>A0A849KB48</accession>